<organism evidence="2">
    <name type="scientific">uncultured Sphingomonas sp</name>
    <dbReference type="NCBI Taxonomy" id="158754"/>
    <lineage>
        <taxon>Bacteria</taxon>
        <taxon>Pseudomonadati</taxon>
        <taxon>Pseudomonadota</taxon>
        <taxon>Alphaproteobacteria</taxon>
        <taxon>Sphingomonadales</taxon>
        <taxon>Sphingomonadaceae</taxon>
        <taxon>Sphingomonas</taxon>
        <taxon>environmental samples</taxon>
    </lineage>
</organism>
<reference evidence="2" key="1">
    <citation type="submission" date="2020-02" db="EMBL/GenBank/DDBJ databases">
        <authorList>
            <person name="Meier V. D."/>
        </authorList>
    </citation>
    <scope>NUCLEOTIDE SEQUENCE</scope>
    <source>
        <strain evidence="2">AVDCRST_MAG09</strain>
    </source>
</reference>
<feature type="region of interest" description="Disordered" evidence="1">
    <location>
        <begin position="21"/>
        <end position="48"/>
    </location>
</feature>
<accession>A0A6J4SI50</accession>
<feature type="compositionally biased region" description="Polar residues" evidence="1">
    <location>
        <begin position="37"/>
        <end position="48"/>
    </location>
</feature>
<name>A0A6J4SI50_9SPHN</name>
<sequence length="93" mass="10137">WCRPAWLRRNWCATFPRPSGAAIRTSGPQRRRHARSAQGNMAQSTLSTFSSNAPTGWWYGDRSLTLSSGGARSNATTPPPWCASDFARSAPVA</sequence>
<evidence type="ECO:0000313" key="2">
    <source>
        <dbReference type="EMBL" id="CAA9500003.1"/>
    </source>
</evidence>
<evidence type="ECO:0000256" key="1">
    <source>
        <dbReference type="SAM" id="MobiDB-lite"/>
    </source>
</evidence>
<gene>
    <name evidence="2" type="ORF">AVDCRST_MAG09-935</name>
</gene>
<feature type="non-terminal residue" evidence="2">
    <location>
        <position position="1"/>
    </location>
</feature>
<proteinExistence type="predicted"/>
<protein>
    <submittedName>
        <fullName evidence="2">Uncharacterized protein</fullName>
    </submittedName>
</protein>
<feature type="non-terminal residue" evidence="2">
    <location>
        <position position="93"/>
    </location>
</feature>
<dbReference type="AlphaFoldDB" id="A0A6J4SI50"/>
<dbReference type="EMBL" id="CADCVZ010000015">
    <property type="protein sequence ID" value="CAA9500003.1"/>
    <property type="molecule type" value="Genomic_DNA"/>
</dbReference>